<evidence type="ECO:0000313" key="2">
    <source>
        <dbReference type="Proteomes" id="UP000784294"/>
    </source>
</evidence>
<accession>A0A448WYD2</accession>
<comment type="caution">
    <text evidence="1">The sequence shown here is derived from an EMBL/GenBank/DDBJ whole genome shotgun (WGS) entry which is preliminary data.</text>
</comment>
<evidence type="ECO:0000313" key="1">
    <source>
        <dbReference type="EMBL" id="VEL23216.1"/>
    </source>
</evidence>
<organism evidence="1 2">
    <name type="scientific">Protopolystoma xenopodis</name>
    <dbReference type="NCBI Taxonomy" id="117903"/>
    <lineage>
        <taxon>Eukaryota</taxon>
        <taxon>Metazoa</taxon>
        <taxon>Spiralia</taxon>
        <taxon>Lophotrochozoa</taxon>
        <taxon>Platyhelminthes</taxon>
        <taxon>Monogenea</taxon>
        <taxon>Polyopisthocotylea</taxon>
        <taxon>Polystomatidea</taxon>
        <taxon>Polystomatidae</taxon>
        <taxon>Protopolystoma</taxon>
    </lineage>
</organism>
<reference evidence="1" key="1">
    <citation type="submission" date="2018-11" db="EMBL/GenBank/DDBJ databases">
        <authorList>
            <consortium name="Pathogen Informatics"/>
        </authorList>
    </citation>
    <scope>NUCLEOTIDE SEQUENCE</scope>
</reference>
<sequence length="304" mass="33674">MAPPPNDADRCRTTHFNIPAATVPAAFPSGVVPNLASLKRAHSKDTYSSFSWQNRPNCSFHHNSRNDIENFSLEAGFNQDMSPLENTYTRDFGEARRVEEYTNQEEIDDTHDELYEDDTTIGGQNLQGGFLHDQDHWAIRRSGSLPITGSLGGCIASGQPSTGLALVLDGPTLACALVEENKADFLELVQHCASIICCRSTPAQKVCRIFYTRCYSVTFSLFISHRKAYYLVSYSLNTGFNLLAKLKKLKDCLTLFSQLVHIGRKTYSKAPCPGSIVCMIISSRTVDVVYSQTFAGIVSKPCYS</sequence>
<dbReference type="Proteomes" id="UP000784294">
    <property type="component" value="Unassembled WGS sequence"/>
</dbReference>
<dbReference type="EMBL" id="CAAALY010060679">
    <property type="protein sequence ID" value="VEL23216.1"/>
    <property type="molecule type" value="Genomic_DNA"/>
</dbReference>
<proteinExistence type="predicted"/>
<dbReference type="AlphaFoldDB" id="A0A448WYD2"/>
<name>A0A448WYD2_9PLAT</name>
<gene>
    <name evidence="1" type="ORF">PXEA_LOCUS16656</name>
</gene>
<keyword evidence="2" id="KW-1185">Reference proteome</keyword>
<protein>
    <submittedName>
        <fullName evidence="1">Uncharacterized protein</fullName>
    </submittedName>
</protein>